<reference evidence="1 2" key="1">
    <citation type="submission" date="2020-09" db="EMBL/GenBank/DDBJ databases">
        <title>Eikenella S3660 sp. nov., isolated from a throat swab.</title>
        <authorList>
            <person name="Buhl M."/>
        </authorList>
    </citation>
    <scope>NUCLEOTIDE SEQUENCE [LARGE SCALE GENOMIC DNA]</scope>
    <source>
        <strain evidence="1 2">S3360</strain>
    </source>
</reference>
<protein>
    <submittedName>
        <fullName evidence="1">Uncharacterized protein</fullName>
    </submittedName>
</protein>
<sequence length="111" mass="13037">MHPEKGYFYVSEDDLIHRSYDNEFQGKPLAWVYYKLLVERGFWPYLDTHRMINFYNRYSDKYGSFEILFSDHSSFVFCTPIGSGAARVIQPGTGYFEYIDSDYTIGLPAVN</sequence>
<dbReference type="EMBL" id="JACSGR010000001">
    <property type="protein sequence ID" value="MBH5328440.1"/>
    <property type="molecule type" value="Genomic_DNA"/>
</dbReference>
<gene>
    <name evidence="1" type="ORF">H9Q10_01975</name>
</gene>
<accession>A0ABS0N816</accession>
<dbReference type="Proteomes" id="UP000768471">
    <property type="component" value="Unassembled WGS sequence"/>
</dbReference>
<name>A0ABS0N816_9NEIS</name>
<organism evidence="1 2">
    <name type="scientific">Eikenella glucosivorans</name>
    <dbReference type="NCBI Taxonomy" id="2766967"/>
    <lineage>
        <taxon>Bacteria</taxon>
        <taxon>Pseudomonadati</taxon>
        <taxon>Pseudomonadota</taxon>
        <taxon>Betaproteobacteria</taxon>
        <taxon>Neisseriales</taxon>
        <taxon>Neisseriaceae</taxon>
        <taxon>Eikenella</taxon>
    </lineage>
</organism>
<evidence type="ECO:0000313" key="1">
    <source>
        <dbReference type="EMBL" id="MBH5328440.1"/>
    </source>
</evidence>
<proteinExistence type="predicted"/>
<keyword evidence="2" id="KW-1185">Reference proteome</keyword>
<comment type="caution">
    <text evidence="1">The sequence shown here is derived from an EMBL/GenBank/DDBJ whole genome shotgun (WGS) entry which is preliminary data.</text>
</comment>
<evidence type="ECO:0000313" key="2">
    <source>
        <dbReference type="Proteomes" id="UP000768471"/>
    </source>
</evidence>